<protein>
    <submittedName>
        <fullName evidence="3 4">Transposase</fullName>
    </submittedName>
</protein>
<evidence type="ECO:0000313" key="5">
    <source>
        <dbReference type="Proteomes" id="UP000076878"/>
    </source>
</evidence>
<dbReference type="GO" id="GO:0008270">
    <property type="term" value="F:zinc ion binding"/>
    <property type="evidence" value="ECO:0007669"/>
    <property type="project" value="UniProtKB-KW"/>
</dbReference>
<dbReference type="STRING" id="640938.TR210_2922"/>
<keyword evidence="3" id="KW-0862">Zinc</keyword>
<accession>A0A143Z955</accession>
<reference evidence="4 6" key="2">
    <citation type="submission" date="2016-10" db="EMBL/GenBank/DDBJ databases">
        <authorList>
            <person name="Varghese N."/>
            <person name="Submissions S."/>
        </authorList>
    </citation>
    <scope>NUCLEOTIDE SEQUENCE [LARGE SCALE GENOMIC DNA]</scope>
    <source>
        <strain evidence="4 6">DSM 22150</strain>
    </source>
</reference>
<reference evidence="3 5" key="1">
    <citation type="submission" date="2016-02" db="EMBL/GenBank/DDBJ databases">
        <authorList>
            <person name="Wen L."/>
            <person name="He K."/>
            <person name="Yang H."/>
        </authorList>
    </citation>
    <scope>NUCLEOTIDE SEQUENCE [LARGE SCALE GENOMIC DNA]</scope>
    <source>
        <strain evidence="3">Trichococcus_R210</strain>
    </source>
</reference>
<sequence>MKPVELNLETFYPMESLQLIKVNEDEDTIVIHLKSITSACGCPQCQVTSTHYHGTHRRTVQDLPKLGKNVQLKITTHEYECLNSACSVSTFSENFVHFLDARSRMTERCQSFICALALETSAEGCAKICHQMGLSISGDSVIRLLLSKFNEQDKAFFGDTIGIDDFAFKKRCTYGTILVDEATHLPIELLAGRDGSTLKDWLKQNPHIKTVTRDRASAYAKVLSEELPDVMQIADRFHLHQNLLTAVKKALNHSVPASIKILHDQPDASLESDLKKND</sequence>
<keyword evidence="3" id="KW-0479">Metal-binding</keyword>
<proteinExistence type="predicted"/>
<evidence type="ECO:0000259" key="1">
    <source>
        <dbReference type="Pfam" id="PF01610"/>
    </source>
</evidence>
<feature type="domain" description="Transposase IS204/IS1001/IS1096/IS1165 DDE" evidence="1">
    <location>
        <begin position="161"/>
        <end position="250"/>
    </location>
</feature>
<gene>
    <name evidence="4" type="ORF">SAMN05216375_14610</name>
    <name evidence="3" type="ORF">TR210_2922</name>
</gene>
<dbReference type="EMBL" id="FNYT01000046">
    <property type="protein sequence ID" value="SEJ95764.1"/>
    <property type="molecule type" value="Genomic_DNA"/>
</dbReference>
<dbReference type="OrthoDB" id="287363at2"/>
<dbReference type="Proteomes" id="UP000199280">
    <property type="component" value="Unassembled WGS sequence"/>
</dbReference>
<dbReference type="PANTHER" id="PTHR33498:SF1">
    <property type="entry name" value="TRANSPOSASE FOR INSERTION SEQUENCE ELEMENT IS1557"/>
    <property type="match status" value="1"/>
</dbReference>
<dbReference type="Proteomes" id="UP000076878">
    <property type="component" value="Unassembled WGS sequence"/>
</dbReference>
<feature type="domain" description="Transposase IS204/IS1001/IS1096/IS1165 zinc-finger" evidence="2">
    <location>
        <begin position="40"/>
        <end position="81"/>
    </location>
</feature>
<keyword evidence="3" id="KW-0863">Zinc-finger</keyword>
<dbReference type="Pfam" id="PF14690">
    <property type="entry name" value="Zn_ribbon_ISL3"/>
    <property type="match status" value="1"/>
</dbReference>
<dbReference type="InterPro" id="IPR029261">
    <property type="entry name" value="Transposase_Znf"/>
</dbReference>
<organism evidence="3 5">
    <name type="scientific">Trichococcus ilyis</name>
    <dbReference type="NCBI Taxonomy" id="640938"/>
    <lineage>
        <taxon>Bacteria</taxon>
        <taxon>Bacillati</taxon>
        <taxon>Bacillota</taxon>
        <taxon>Bacilli</taxon>
        <taxon>Lactobacillales</taxon>
        <taxon>Carnobacteriaceae</taxon>
        <taxon>Trichococcus</taxon>
    </lineage>
</organism>
<dbReference type="Pfam" id="PF01610">
    <property type="entry name" value="DDE_Tnp_ISL3"/>
    <property type="match status" value="1"/>
</dbReference>
<evidence type="ECO:0000313" key="6">
    <source>
        <dbReference type="Proteomes" id="UP000199280"/>
    </source>
</evidence>
<dbReference type="EMBL" id="FJNB01000036">
    <property type="protein sequence ID" value="CZR10423.1"/>
    <property type="molecule type" value="Genomic_DNA"/>
</dbReference>
<dbReference type="InterPro" id="IPR002560">
    <property type="entry name" value="Transposase_DDE"/>
</dbReference>
<evidence type="ECO:0000259" key="2">
    <source>
        <dbReference type="Pfam" id="PF14690"/>
    </source>
</evidence>
<name>A0A143Z955_9LACT</name>
<evidence type="ECO:0000313" key="4">
    <source>
        <dbReference type="EMBL" id="SEJ95764.1"/>
    </source>
</evidence>
<dbReference type="InterPro" id="IPR047951">
    <property type="entry name" value="Transpos_ISL3"/>
</dbReference>
<dbReference type="PANTHER" id="PTHR33498">
    <property type="entry name" value="TRANSPOSASE FOR INSERTION SEQUENCE ELEMENT IS1557"/>
    <property type="match status" value="1"/>
</dbReference>
<evidence type="ECO:0000313" key="3">
    <source>
        <dbReference type="EMBL" id="CZR10423.1"/>
    </source>
</evidence>
<dbReference type="AlphaFoldDB" id="A0A143Z955"/>
<keyword evidence="6" id="KW-1185">Reference proteome</keyword>